<proteinExistence type="predicted"/>
<evidence type="ECO:0000313" key="2">
    <source>
        <dbReference type="Proteomes" id="UP000290439"/>
    </source>
</evidence>
<organism evidence="1 2">
    <name type="scientific">Nocardia cyriacigeorgica</name>
    <dbReference type="NCBI Taxonomy" id="135487"/>
    <lineage>
        <taxon>Bacteria</taxon>
        <taxon>Bacillati</taxon>
        <taxon>Actinomycetota</taxon>
        <taxon>Actinomycetes</taxon>
        <taxon>Mycobacteriales</taxon>
        <taxon>Nocardiaceae</taxon>
        <taxon>Nocardia</taxon>
    </lineage>
</organism>
<accession>A0A4U8VWC3</accession>
<dbReference type="EMBL" id="LR215973">
    <property type="protein sequence ID" value="VFA97811.1"/>
    <property type="molecule type" value="Genomic_DNA"/>
</dbReference>
<dbReference type="AlphaFoldDB" id="A0A4U8VWC3"/>
<dbReference type="Proteomes" id="UP000290439">
    <property type="component" value="Chromosome"/>
</dbReference>
<gene>
    <name evidence="1" type="ORF">NCTC10797_01576</name>
</gene>
<name>A0A4U8VWC3_9NOCA</name>
<reference evidence="1 2" key="1">
    <citation type="submission" date="2019-02" db="EMBL/GenBank/DDBJ databases">
        <authorList>
            <consortium name="Pathogen Informatics"/>
        </authorList>
    </citation>
    <scope>NUCLEOTIDE SEQUENCE [LARGE SCALE GENOMIC DNA]</scope>
    <source>
        <strain evidence="1 2">3012STDY6756504</strain>
    </source>
</reference>
<sequence>MFDPPAMPPSALALIESGRLPKPLVEHFGPDHQPSSEPGGWNDIAWAIYLQLDNPALDSEVRGPLALLGAYAFIKTCEYEFQVLVKRSELAMELLSRAEKYGIGEEEIDPLNKWAYDAYEAGAGIR</sequence>
<evidence type="ECO:0000313" key="1">
    <source>
        <dbReference type="EMBL" id="VFA97811.1"/>
    </source>
</evidence>
<dbReference type="RefSeq" id="WP_130916607.1">
    <property type="nucleotide sequence ID" value="NZ_JADLQM010000006.1"/>
</dbReference>
<protein>
    <submittedName>
        <fullName evidence="1">Uncharacterized protein</fullName>
    </submittedName>
</protein>